<keyword evidence="4" id="KW-0067">ATP-binding</keyword>
<dbReference type="AlphaFoldDB" id="G8JQZ5"/>
<dbReference type="GO" id="GO:0008289">
    <property type="term" value="F:lipid binding"/>
    <property type="evidence" value="ECO:0007669"/>
    <property type="project" value="EnsemblFungi"/>
</dbReference>
<dbReference type="HOGENOM" id="CLU_006533_9_0_1"/>
<evidence type="ECO:0000256" key="3">
    <source>
        <dbReference type="ARBA" id="ARBA00022741"/>
    </source>
</evidence>
<proteinExistence type="inferred from homology"/>
<dbReference type="InterPro" id="IPR004147">
    <property type="entry name" value="ABC1_dom"/>
</dbReference>
<evidence type="ECO:0000256" key="1">
    <source>
        <dbReference type="ARBA" id="ARBA00009670"/>
    </source>
</evidence>
<dbReference type="EMBL" id="CP002499">
    <property type="protein sequence ID" value="AET38564.1"/>
    <property type="molecule type" value="Genomic_DNA"/>
</dbReference>
<dbReference type="InterPro" id="IPR011009">
    <property type="entry name" value="Kinase-like_dom_sf"/>
</dbReference>
<dbReference type="GO" id="GO:0006744">
    <property type="term" value="P:ubiquinone biosynthetic process"/>
    <property type="evidence" value="ECO:0007669"/>
    <property type="project" value="EnsemblFungi"/>
</dbReference>
<dbReference type="InParanoid" id="G8JQZ5"/>
<keyword evidence="8" id="KW-1185">Reference proteome</keyword>
<dbReference type="PANTHER" id="PTHR43851">
    <property type="match status" value="1"/>
</dbReference>
<evidence type="ECO:0000256" key="4">
    <source>
        <dbReference type="ARBA" id="ARBA00022840"/>
    </source>
</evidence>
<dbReference type="GO" id="GO:0005524">
    <property type="term" value="F:ATP binding"/>
    <property type="evidence" value="ECO:0007669"/>
    <property type="project" value="UniProtKB-KW"/>
</dbReference>
<reference evidence="8" key="1">
    <citation type="journal article" date="2012" name="G3 (Bethesda)">
        <title>Pichia sorbitophila, an interspecies yeast hybrid reveals early steps of genome resolution following polyploidization.</title>
        <authorList>
            <person name="Leh Louis V."/>
            <person name="Despons L."/>
            <person name="Friedrich A."/>
            <person name="Martin T."/>
            <person name="Durrens P."/>
            <person name="Casaregola S."/>
            <person name="Neuveglise C."/>
            <person name="Fairhead C."/>
            <person name="Marck C."/>
            <person name="Cruz J.A."/>
            <person name="Straub M.L."/>
            <person name="Kugler V."/>
            <person name="Sacerdot C."/>
            <person name="Uzunov Z."/>
            <person name="Thierry A."/>
            <person name="Weiss S."/>
            <person name="Bleykasten C."/>
            <person name="De Montigny J."/>
            <person name="Jacques N."/>
            <person name="Jung P."/>
            <person name="Lemaire M."/>
            <person name="Mallet S."/>
            <person name="Morel G."/>
            <person name="Richard G.F."/>
            <person name="Sarkar A."/>
            <person name="Savel G."/>
            <person name="Schacherer J."/>
            <person name="Seret M.L."/>
            <person name="Talla E."/>
            <person name="Samson G."/>
            <person name="Jubin C."/>
            <person name="Poulain J."/>
            <person name="Vacherie B."/>
            <person name="Barbe V."/>
            <person name="Pelletier E."/>
            <person name="Sherman D.J."/>
            <person name="Westhof E."/>
            <person name="Weissenbach J."/>
            <person name="Baret P.V."/>
            <person name="Wincker P."/>
            <person name="Gaillardin C."/>
            <person name="Dujon B."/>
            <person name="Souciet J.L."/>
        </authorList>
    </citation>
    <scope>NUCLEOTIDE SEQUENCE [LARGE SCALE GENOMIC DNA]</scope>
    <source>
        <strain evidence="8">CBS 270.75 / DBVPG 7215 / KCTC 17166 / NRRL Y-17582</strain>
    </source>
</reference>
<dbReference type="PANTHER" id="PTHR43851:SF3">
    <property type="entry name" value="COENZYME Q8"/>
    <property type="match status" value="1"/>
</dbReference>
<dbReference type="InterPro" id="IPR051409">
    <property type="entry name" value="Atypical_kinase_ADCK"/>
</dbReference>
<organism evidence="7 8">
    <name type="scientific">Eremothecium cymbalariae (strain CBS 270.75 / DBVPG 7215 / KCTC 17166 / NRRL Y-17582)</name>
    <name type="common">Yeast</name>
    <dbReference type="NCBI Taxonomy" id="931890"/>
    <lineage>
        <taxon>Eukaryota</taxon>
        <taxon>Fungi</taxon>
        <taxon>Dikarya</taxon>
        <taxon>Ascomycota</taxon>
        <taxon>Saccharomycotina</taxon>
        <taxon>Saccharomycetes</taxon>
        <taxon>Saccharomycetales</taxon>
        <taxon>Saccharomycetaceae</taxon>
        <taxon>Eremothecium</taxon>
    </lineage>
</organism>
<dbReference type="OrthoDB" id="201153at2759"/>
<evidence type="ECO:0000313" key="8">
    <source>
        <dbReference type="Proteomes" id="UP000006790"/>
    </source>
</evidence>
<dbReference type="GO" id="GO:0016887">
    <property type="term" value="F:ATP hydrolysis activity"/>
    <property type="evidence" value="ECO:0007669"/>
    <property type="project" value="EnsemblFungi"/>
</dbReference>
<feature type="region of interest" description="Disordered" evidence="5">
    <location>
        <begin position="70"/>
        <end position="126"/>
    </location>
</feature>
<dbReference type="eggNOG" id="KOG1234">
    <property type="taxonomic scope" value="Eukaryota"/>
</dbReference>
<keyword evidence="3" id="KW-0547">Nucleotide-binding</keyword>
<keyword evidence="2" id="KW-0808">Transferase</keyword>
<evidence type="ECO:0000259" key="6">
    <source>
        <dbReference type="Pfam" id="PF03109"/>
    </source>
</evidence>
<protein>
    <recommendedName>
        <fullName evidence="6">ABC1 atypical kinase-like domain-containing protein</fullName>
    </recommendedName>
</protein>
<dbReference type="OMA" id="PEYYVPR"/>
<dbReference type="CDD" id="cd13970">
    <property type="entry name" value="ABC1_ADCK3"/>
    <property type="match status" value="1"/>
</dbReference>
<accession>G8JQZ5</accession>
<feature type="compositionally biased region" description="Basic and acidic residues" evidence="5">
    <location>
        <begin position="94"/>
        <end position="115"/>
    </location>
</feature>
<dbReference type="FunCoup" id="G8JQZ5">
    <property type="interactions" value="382"/>
</dbReference>
<evidence type="ECO:0000256" key="5">
    <source>
        <dbReference type="SAM" id="MobiDB-lite"/>
    </source>
</evidence>
<dbReference type="GO" id="GO:0004672">
    <property type="term" value="F:protein kinase activity"/>
    <property type="evidence" value="ECO:0007669"/>
    <property type="project" value="EnsemblFungi"/>
</dbReference>
<feature type="compositionally biased region" description="Low complexity" evidence="5">
    <location>
        <begin position="70"/>
        <end position="80"/>
    </location>
</feature>
<dbReference type="GO" id="GO:0005759">
    <property type="term" value="C:mitochondrial matrix"/>
    <property type="evidence" value="ECO:0007669"/>
    <property type="project" value="EnsemblFungi"/>
</dbReference>
<comment type="similarity">
    <text evidence="1">Belongs to the protein kinase superfamily. ADCK protein kinase family.</text>
</comment>
<gene>
    <name evidence="7" type="ordered locus">Ecym_3052</name>
</gene>
<sequence>MVSARSLYNTARVLMSAKDVVVGSLNIGKESFMSWVSSRVGGRKTVLSDLLQKDERQWEAAKRLSADIKNASGAGKSNSGGLAGKIGVRQYSTDSRKQRDPNDGDKWYQEQQEQKRRQRQELQSSQIPSTRISRLFHYGSLAAGVGLSVASQGLSNLAQGQSPSMKSLLLSDTNMDRIAKKLSQMRGAALKIGQMMSFQDSRILPPEMYQILSRVQNSAHYMPPRQLDRLLIRELGRDWESKFASFSRIPIAAASIGQVHEATLPDGTECVVKVQYPGVRDSIDSDLNNVLMLLTATAFLPKGLFLDKTIANARKELKWECDYLREAQALKEFGKLLKDDPVFVVPRVFDELTTSNILTMSKMTGIEIMKLPKELETQEIRDFICENIMRLCLQEICQFKYMQTDPNWANFLYNHGTGKIELLDFGASRSFPEKFIRNYRKTLTYGTQNNPDGVRRMSKELGYLTGSESEIMVDAHVDSVMALSEPFSGDPKIPFDFSNQDVSDRVRGKIGVMLNERLCPPPEETYSLNRKFSGVFLLCARMNSKVHCAKLFEEIFALNED</sequence>
<dbReference type="Pfam" id="PF03109">
    <property type="entry name" value="ABC1"/>
    <property type="match status" value="1"/>
</dbReference>
<dbReference type="STRING" id="931890.G8JQZ5"/>
<dbReference type="InterPro" id="IPR034646">
    <property type="entry name" value="ADCK3_dom"/>
</dbReference>
<dbReference type="RefSeq" id="XP_003645381.1">
    <property type="nucleotide sequence ID" value="XM_003645333.1"/>
</dbReference>
<evidence type="ECO:0000313" key="7">
    <source>
        <dbReference type="EMBL" id="AET38564.1"/>
    </source>
</evidence>
<dbReference type="KEGG" id="erc:Ecym_3052"/>
<dbReference type="GeneID" id="11468607"/>
<dbReference type="SUPFAM" id="SSF56112">
    <property type="entry name" value="Protein kinase-like (PK-like)"/>
    <property type="match status" value="1"/>
</dbReference>
<evidence type="ECO:0000256" key="2">
    <source>
        <dbReference type="ARBA" id="ARBA00022679"/>
    </source>
</evidence>
<feature type="domain" description="ABC1 atypical kinase-like" evidence="6">
    <location>
        <begin position="214"/>
        <end position="457"/>
    </location>
</feature>
<name>G8JQZ5_ERECY</name>
<dbReference type="Proteomes" id="UP000006790">
    <property type="component" value="Chromosome 3"/>
</dbReference>